<dbReference type="Gene3D" id="3.80.10.10">
    <property type="entry name" value="Ribonuclease Inhibitor"/>
    <property type="match status" value="1"/>
</dbReference>
<dbReference type="eggNOG" id="ENOG502S69X">
    <property type="taxonomic scope" value="Eukaryota"/>
</dbReference>
<dbReference type="SUPFAM" id="SSF48452">
    <property type="entry name" value="TPR-like"/>
    <property type="match status" value="1"/>
</dbReference>
<dbReference type="SMART" id="SM00256">
    <property type="entry name" value="FBOX"/>
    <property type="match status" value="1"/>
</dbReference>
<reference evidence="2 3" key="1">
    <citation type="journal article" date="2011" name="Genome Biol.">
        <title>Comparative genome sequence analysis underscores mycoparasitism as the ancestral life style of Trichoderma.</title>
        <authorList>
            <person name="Kubicek C.P."/>
            <person name="Herrera-Estrella A."/>
            <person name="Seidl-Seiboth V."/>
            <person name="Martinez D.A."/>
            <person name="Druzhinina I.S."/>
            <person name="Thon M."/>
            <person name="Zeilinger S."/>
            <person name="Casas-Flores S."/>
            <person name="Horwitz B.A."/>
            <person name="Mukherjee P.K."/>
            <person name="Mukherjee M."/>
            <person name="Kredics L."/>
            <person name="Alcaraz L.D."/>
            <person name="Aerts A."/>
            <person name="Antal Z."/>
            <person name="Atanasova L."/>
            <person name="Cervantes-Badillo M.G."/>
            <person name="Challacombe J."/>
            <person name="Chertkov O."/>
            <person name="McCluskey K."/>
            <person name="Coulpier F."/>
            <person name="Deshpande N."/>
            <person name="von Doehren H."/>
            <person name="Ebbole D.J."/>
            <person name="Esquivel-Naranjo E.U."/>
            <person name="Fekete E."/>
            <person name="Flipphi M."/>
            <person name="Glaser F."/>
            <person name="Gomez-Rodriguez E.Y."/>
            <person name="Gruber S."/>
            <person name="Han C."/>
            <person name="Henrissat B."/>
            <person name="Hermosa R."/>
            <person name="Hernandez-Onate M."/>
            <person name="Karaffa L."/>
            <person name="Kosti I."/>
            <person name="Le Crom S."/>
            <person name="Lindquist E."/>
            <person name="Lucas S."/>
            <person name="Luebeck M."/>
            <person name="Luebeck P.S."/>
            <person name="Margeot A."/>
            <person name="Metz B."/>
            <person name="Misra M."/>
            <person name="Nevalainen H."/>
            <person name="Omann M."/>
            <person name="Packer N."/>
            <person name="Perrone G."/>
            <person name="Uresti-Rivera E.E."/>
            <person name="Salamov A."/>
            <person name="Schmoll M."/>
            <person name="Seiboth B."/>
            <person name="Shapiro H."/>
            <person name="Sukno S."/>
            <person name="Tamayo-Ramos J.A."/>
            <person name="Tisch D."/>
            <person name="Wiest A."/>
            <person name="Wilkinson H.H."/>
            <person name="Zhang M."/>
            <person name="Coutinho P.M."/>
            <person name="Kenerley C.M."/>
            <person name="Monte E."/>
            <person name="Baker S.E."/>
            <person name="Grigoriev I.V."/>
        </authorList>
    </citation>
    <scope>NUCLEOTIDE SEQUENCE [LARGE SCALE GENOMIC DNA]</scope>
    <source>
        <strain evidence="3">ATCC 20476 / IMI 206040</strain>
    </source>
</reference>
<dbReference type="AlphaFoldDB" id="G9NW11"/>
<dbReference type="KEGG" id="tatv:25774978"/>
<sequence>MEEAIKAGRAKYVAGQYKEALHVFTEAISLCPCALEKRKRKREAQEVHDAGGADPAALDVTIECHNPFHLQALNYRAGTFEKIPDIRRAKADAQRMMRIAPFSPEGYLRTNKVLRINQDPEAAFELLTNGILRLLEREGVQVEDIKRLDQARDPLKLKFSRIDPLGEFLSLSLMAKTSLPGELVRDIFGRLDIFTLCQCLRVSKSWKKALTAPGSARFWKSLIFPGAIAPRVPFTSLRKLLSYSLNDVREFVIDDCSRFRLDQRKFTAVLNAGAKLERLELARPYERLDISLSNFRGNLKTLKQLRLDGFYQLYAPSHEERDPYLYFLLTAVNTLETLTLVGIPRQWFNPVGISYMPNLKHLKLVKAPNQPWQLPILQWLRHTPQLEQLYVEDLIFSCHLPDDEPFDDCCVPNLKSLTIVDTQNRLNHGHHHHHIHPSQIGSAEAYQYLTALNLGKKLKYLDIFYEFDYTYMNQEDGDIFNRMQRHLSSAYEDLQTIRLSDTVISPETAHNLFMPSLKAGKLHSFDIIFPMQRLDEGPEGTSTSHIQGYQWLEGAESIRHLGLYDFSFKPHMYPKDNPLIKFLQTFPCLEELSLESERYMPDHYAQLVQDVLVSVKLKTLYSTTVHGINFDKIRQLAKNKGVNFFWTKQTRVWPMKFKDD</sequence>
<evidence type="ECO:0000313" key="2">
    <source>
        <dbReference type="EMBL" id="EHK45176.1"/>
    </source>
</evidence>
<dbReference type="InterPro" id="IPR032675">
    <property type="entry name" value="LRR_dom_sf"/>
</dbReference>
<gene>
    <name evidence="2" type="ORF">TRIATDRAFT_128093</name>
</gene>
<dbReference type="InterPro" id="IPR001810">
    <property type="entry name" value="F-box_dom"/>
</dbReference>
<proteinExistence type="predicted"/>
<dbReference type="Pfam" id="PF00646">
    <property type="entry name" value="F-box"/>
    <property type="match status" value="1"/>
</dbReference>
<protein>
    <recommendedName>
        <fullName evidence="1">F-box domain-containing protein</fullName>
    </recommendedName>
</protein>
<dbReference type="Gene3D" id="1.20.1280.50">
    <property type="match status" value="1"/>
</dbReference>
<organism evidence="2 3">
    <name type="scientific">Hypocrea atroviridis (strain ATCC 20476 / IMI 206040)</name>
    <name type="common">Trichoderma atroviride</name>
    <dbReference type="NCBI Taxonomy" id="452589"/>
    <lineage>
        <taxon>Eukaryota</taxon>
        <taxon>Fungi</taxon>
        <taxon>Dikarya</taxon>
        <taxon>Ascomycota</taxon>
        <taxon>Pezizomycotina</taxon>
        <taxon>Sordariomycetes</taxon>
        <taxon>Hypocreomycetidae</taxon>
        <taxon>Hypocreales</taxon>
        <taxon>Hypocreaceae</taxon>
        <taxon>Trichoderma</taxon>
    </lineage>
</organism>
<keyword evidence="3" id="KW-1185">Reference proteome</keyword>
<dbReference type="GeneID" id="25774978"/>
<name>G9NW11_HYPAI</name>
<comment type="caution">
    <text evidence="2">The sequence shown here is derived from an EMBL/GenBank/DDBJ whole genome shotgun (WGS) entry which is preliminary data.</text>
</comment>
<dbReference type="OrthoDB" id="629492at2759"/>
<dbReference type="OMA" id="DFDFRWR"/>
<accession>G9NW11</accession>
<dbReference type="PROSITE" id="PS50181">
    <property type="entry name" value="FBOX"/>
    <property type="match status" value="1"/>
</dbReference>
<dbReference type="SUPFAM" id="SSF81383">
    <property type="entry name" value="F-box domain"/>
    <property type="match status" value="1"/>
</dbReference>
<dbReference type="SUPFAM" id="SSF52047">
    <property type="entry name" value="RNI-like"/>
    <property type="match status" value="1"/>
</dbReference>
<dbReference type="InterPro" id="IPR011990">
    <property type="entry name" value="TPR-like_helical_dom_sf"/>
</dbReference>
<evidence type="ECO:0000313" key="3">
    <source>
        <dbReference type="Proteomes" id="UP000005426"/>
    </source>
</evidence>
<dbReference type="STRING" id="452589.G9NW11"/>
<dbReference type="EMBL" id="ABDG02000024">
    <property type="protein sequence ID" value="EHK45176.1"/>
    <property type="molecule type" value="Genomic_DNA"/>
</dbReference>
<feature type="domain" description="F-box" evidence="1">
    <location>
        <begin position="173"/>
        <end position="222"/>
    </location>
</feature>
<evidence type="ECO:0000259" key="1">
    <source>
        <dbReference type="PROSITE" id="PS50181"/>
    </source>
</evidence>
<dbReference type="Gene3D" id="1.25.40.10">
    <property type="entry name" value="Tetratricopeptide repeat domain"/>
    <property type="match status" value="1"/>
</dbReference>
<dbReference type="HOGENOM" id="CLU_010622_0_0_1"/>
<dbReference type="Proteomes" id="UP000005426">
    <property type="component" value="Unassembled WGS sequence"/>
</dbReference>
<dbReference type="InterPro" id="IPR036047">
    <property type="entry name" value="F-box-like_dom_sf"/>
</dbReference>
<dbReference type="RefSeq" id="XP_013943371.1">
    <property type="nucleotide sequence ID" value="XM_014087896.1"/>
</dbReference>